<proteinExistence type="inferred from homology"/>
<dbReference type="InterPro" id="IPR022764">
    <property type="entry name" value="Peptidase_S54_rhomboid_dom"/>
</dbReference>
<feature type="transmembrane region" description="Helical" evidence="7">
    <location>
        <begin position="130"/>
        <end position="149"/>
    </location>
</feature>
<dbReference type="GO" id="GO:0004252">
    <property type="term" value="F:serine-type endopeptidase activity"/>
    <property type="evidence" value="ECO:0007669"/>
    <property type="project" value="InterPro"/>
</dbReference>
<protein>
    <submittedName>
        <fullName evidence="9">Rhomboid family intramembrane serine protease</fullName>
    </submittedName>
</protein>
<dbReference type="Pfam" id="PF01694">
    <property type="entry name" value="Rhomboid"/>
    <property type="match status" value="1"/>
</dbReference>
<dbReference type="OrthoDB" id="9813074at2"/>
<keyword evidence="10" id="KW-1185">Reference proteome</keyword>
<name>A0A154BNJ1_ANASB</name>
<dbReference type="SUPFAM" id="SSF144091">
    <property type="entry name" value="Rhomboid-like"/>
    <property type="match status" value="1"/>
</dbReference>
<evidence type="ECO:0000256" key="4">
    <source>
        <dbReference type="ARBA" id="ARBA00022801"/>
    </source>
</evidence>
<feature type="transmembrane region" description="Helical" evidence="7">
    <location>
        <begin position="12"/>
        <end position="29"/>
    </location>
</feature>
<evidence type="ECO:0000256" key="5">
    <source>
        <dbReference type="ARBA" id="ARBA00022989"/>
    </source>
</evidence>
<reference evidence="9 10" key="1">
    <citation type="submission" date="2016-02" db="EMBL/GenBank/DDBJ databases">
        <title>Anaerosporomusa subterraneum gen. nov., sp. nov., a spore-forming obligate anaerobe isolated from saprolite.</title>
        <authorList>
            <person name="Choi J.K."/>
            <person name="Shah M."/>
            <person name="Yee N."/>
        </authorList>
    </citation>
    <scope>NUCLEOTIDE SEQUENCE [LARGE SCALE GENOMIC DNA]</scope>
    <source>
        <strain evidence="9 10">RU4</strain>
    </source>
</reference>
<evidence type="ECO:0000313" key="10">
    <source>
        <dbReference type="Proteomes" id="UP000076268"/>
    </source>
</evidence>
<feature type="transmembrane region" description="Helical" evidence="7">
    <location>
        <begin position="161"/>
        <end position="184"/>
    </location>
</feature>
<dbReference type="FunFam" id="1.20.1540.10:FF:000027">
    <property type="entry name" value="Rhomboid family intramembrane serine protease"/>
    <property type="match status" value="1"/>
</dbReference>
<evidence type="ECO:0000313" key="9">
    <source>
        <dbReference type="EMBL" id="KYZ75088.1"/>
    </source>
</evidence>
<comment type="caution">
    <text evidence="9">The sequence shown here is derived from an EMBL/GenBank/DDBJ whole genome shotgun (WGS) entry which is preliminary data.</text>
</comment>
<feature type="transmembrane region" description="Helical" evidence="7">
    <location>
        <begin position="74"/>
        <end position="94"/>
    </location>
</feature>
<evidence type="ECO:0000259" key="8">
    <source>
        <dbReference type="Pfam" id="PF01694"/>
    </source>
</evidence>
<dbReference type="Proteomes" id="UP000076268">
    <property type="component" value="Unassembled WGS sequence"/>
</dbReference>
<evidence type="ECO:0000256" key="2">
    <source>
        <dbReference type="ARBA" id="ARBA00009045"/>
    </source>
</evidence>
<dbReference type="GO" id="GO:0006508">
    <property type="term" value="P:proteolysis"/>
    <property type="evidence" value="ECO:0007669"/>
    <property type="project" value="UniProtKB-KW"/>
</dbReference>
<gene>
    <name evidence="9" type="ORF">AXX12_12975</name>
</gene>
<comment type="similarity">
    <text evidence="2">Belongs to the peptidase S54 family.</text>
</comment>
<keyword evidence="5 7" id="KW-1133">Transmembrane helix</keyword>
<evidence type="ECO:0000256" key="3">
    <source>
        <dbReference type="ARBA" id="ARBA00022692"/>
    </source>
</evidence>
<accession>A0A154BNJ1</accession>
<dbReference type="PANTHER" id="PTHR43731:SF14">
    <property type="entry name" value="PRESENILIN-ASSOCIATED RHOMBOID-LIKE PROTEIN, MITOCHONDRIAL"/>
    <property type="match status" value="1"/>
</dbReference>
<dbReference type="AlphaFoldDB" id="A0A154BNJ1"/>
<dbReference type="Gene3D" id="1.20.1540.10">
    <property type="entry name" value="Rhomboid-like"/>
    <property type="match status" value="1"/>
</dbReference>
<feature type="domain" description="Peptidase S54 rhomboid" evidence="8">
    <location>
        <begin position="67"/>
        <end position="214"/>
    </location>
</feature>
<dbReference type="STRING" id="1794912.AXX12_12975"/>
<keyword evidence="9" id="KW-0645">Protease</keyword>
<organism evidence="9 10">
    <name type="scientific">Anaerosporomusa subterranea</name>
    <dbReference type="NCBI Taxonomy" id="1794912"/>
    <lineage>
        <taxon>Bacteria</taxon>
        <taxon>Bacillati</taxon>
        <taxon>Bacillota</taxon>
        <taxon>Negativicutes</taxon>
        <taxon>Acetonemataceae</taxon>
        <taxon>Anaerosporomusa</taxon>
    </lineage>
</organism>
<dbReference type="InterPro" id="IPR050925">
    <property type="entry name" value="Rhomboid_protease_S54"/>
</dbReference>
<dbReference type="RefSeq" id="WP_066244487.1">
    <property type="nucleotide sequence ID" value="NZ_LSGP01000025.1"/>
</dbReference>
<keyword evidence="4" id="KW-0378">Hydrolase</keyword>
<keyword evidence="6 7" id="KW-0472">Membrane</keyword>
<keyword evidence="3 7" id="KW-0812">Transmembrane</keyword>
<evidence type="ECO:0000256" key="1">
    <source>
        <dbReference type="ARBA" id="ARBA00004141"/>
    </source>
</evidence>
<dbReference type="GO" id="GO:0016020">
    <property type="term" value="C:membrane"/>
    <property type="evidence" value="ECO:0007669"/>
    <property type="project" value="UniProtKB-SubCell"/>
</dbReference>
<feature type="transmembrane region" description="Helical" evidence="7">
    <location>
        <begin position="106"/>
        <end position="124"/>
    </location>
</feature>
<dbReference type="InterPro" id="IPR035952">
    <property type="entry name" value="Rhomboid-like_sf"/>
</dbReference>
<dbReference type="EMBL" id="LSGP01000025">
    <property type="protein sequence ID" value="KYZ75088.1"/>
    <property type="molecule type" value="Genomic_DNA"/>
</dbReference>
<evidence type="ECO:0000256" key="7">
    <source>
        <dbReference type="SAM" id="Phobius"/>
    </source>
</evidence>
<sequence length="225" mass="25368">MIPLRDNLRSHSLPLMTLSLIMANFYVFYREISLSDRALMSMIRQYGLTPIAFIEALNGGSTVLSDYTSIFSNLFLHGGWMHIIGNMWYLWLFGDNVEDWLGRIQFLAFFLLTGFIANLSHILLDPFSTVPVIGASGAVSGILGAYLILYPTAKIKTLVPIFIFLQIFEVPAMLFLGLWFFLQLQSGAFAAAGSNIAWWAHIGGFLAGMILIKIFPCRCKRSYYR</sequence>
<dbReference type="PANTHER" id="PTHR43731">
    <property type="entry name" value="RHOMBOID PROTEASE"/>
    <property type="match status" value="1"/>
</dbReference>
<evidence type="ECO:0000256" key="6">
    <source>
        <dbReference type="ARBA" id="ARBA00023136"/>
    </source>
</evidence>
<comment type="subcellular location">
    <subcellularLocation>
        <location evidence="1">Membrane</location>
        <topology evidence="1">Multi-pass membrane protein</topology>
    </subcellularLocation>
</comment>
<feature type="transmembrane region" description="Helical" evidence="7">
    <location>
        <begin position="196"/>
        <end position="215"/>
    </location>
</feature>